<dbReference type="SUPFAM" id="SSF57850">
    <property type="entry name" value="RING/U-box"/>
    <property type="match status" value="1"/>
</dbReference>
<dbReference type="InterPro" id="IPR006575">
    <property type="entry name" value="RWD_dom"/>
</dbReference>
<reference evidence="6" key="1">
    <citation type="submission" date="2014-11" db="EMBL/GenBank/DDBJ databases">
        <authorList>
            <person name="Geib S."/>
        </authorList>
    </citation>
    <scope>NUCLEOTIDE SEQUENCE</scope>
</reference>
<dbReference type="PANTHER" id="PTHR40237:SF1">
    <property type="entry name" value="LD44813P"/>
    <property type="match status" value="1"/>
</dbReference>
<evidence type="ECO:0000256" key="3">
    <source>
        <dbReference type="PROSITE-ProRule" id="PRU00175"/>
    </source>
</evidence>
<dbReference type="PROSITE" id="PS50089">
    <property type="entry name" value="ZF_RING_2"/>
    <property type="match status" value="1"/>
</dbReference>
<dbReference type="SUPFAM" id="SSF54495">
    <property type="entry name" value="UBC-like"/>
    <property type="match status" value="1"/>
</dbReference>
<accession>A0A0A1WHQ9</accession>
<keyword evidence="1 3" id="KW-0863">Zinc-finger</keyword>
<dbReference type="Gene3D" id="3.10.110.10">
    <property type="entry name" value="Ubiquitin Conjugating Enzyme"/>
    <property type="match status" value="1"/>
</dbReference>
<feature type="domain" description="RWD" evidence="5">
    <location>
        <begin position="6"/>
        <end position="111"/>
    </location>
</feature>
<evidence type="ECO:0000256" key="2">
    <source>
        <dbReference type="ARBA" id="ARBA00022833"/>
    </source>
</evidence>
<dbReference type="InterPro" id="IPR013083">
    <property type="entry name" value="Znf_RING/FYVE/PHD"/>
</dbReference>
<dbReference type="InterPro" id="IPR001841">
    <property type="entry name" value="Znf_RING"/>
</dbReference>
<name>A0A0A1WHQ9_ZEUCU</name>
<proteinExistence type="predicted"/>
<evidence type="ECO:0000313" key="6">
    <source>
        <dbReference type="EMBL" id="JAC97917.1"/>
    </source>
</evidence>
<evidence type="ECO:0000259" key="4">
    <source>
        <dbReference type="PROSITE" id="PS50089"/>
    </source>
</evidence>
<dbReference type="OrthoDB" id="8062037at2759"/>
<reference evidence="6" key="2">
    <citation type="journal article" date="2015" name="Gigascience">
        <title>Reconstructing a comprehensive transcriptome assembly of a white-pupal translocated strain of the pest fruit fly Bactrocera cucurbitae.</title>
        <authorList>
            <person name="Sim S.B."/>
            <person name="Calla B."/>
            <person name="Hall B."/>
            <person name="DeRego T."/>
            <person name="Geib S.M."/>
        </authorList>
    </citation>
    <scope>NUCLEOTIDE SEQUENCE</scope>
</reference>
<evidence type="ECO:0000259" key="5">
    <source>
        <dbReference type="PROSITE" id="PS50908"/>
    </source>
</evidence>
<dbReference type="GO" id="GO:0008270">
    <property type="term" value="F:zinc ion binding"/>
    <property type="evidence" value="ECO:0007669"/>
    <property type="project" value="UniProtKB-KW"/>
</dbReference>
<keyword evidence="1 3" id="KW-0479">Metal-binding</keyword>
<dbReference type="Gene3D" id="3.30.40.10">
    <property type="entry name" value="Zinc/RING finger domain, C3HC4 (zinc finger)"/>
    <property type="match status" value="1"/>
</dbReference>
<keyword evidence="2" id="KW-0862">Zinc</keyword>
<dbReference type="PANTHER" id="PTHR40237">
    <property type="entry name" value="LD44813P"/>
    <property type="match status" value="1"/>
</dbReference>
<evidence type="ECO:0000256" key="1">
    <source>
        <dbReference type="ARBA" id="ARBA00022771"/>
    </source>
</evidence>
<dbReference type="EMBL" id="GBXI01016374">
    <property type="protein sequence ID" value="JAC97917.1"/>
    <property type="molecule type" value="Transcribed_RNA"/>
</dbReference>
<dbReference type="InterPro" id="IPR016135">
    <property type="entry name" value="UBQ-conjugating_enzyme/RWD"/>
</dbReference>
<protein>
    <submittedName>
        <fullName evidence="6">Autophagy-related protein 9</fullName>
    </submittedName>
</protein>
<dbReference type="AlphaFoldDB" id="A0A0A1WHQ9"/>
<gene>
    <name evidence="6" type="primary">ATG9</name>
    <name evidence="6" type="ORF">g.7501</name>
</gene>
<sequence>MSIIDFEIEEIRKLCENTVPNSKIIACTCGESPLVRVDIAEHESYRQLTVCLRFPANYPKEPILVELKSRTLSSRFLDGLATLSEKYARQHLGKPQGLHVLRFVQQYLTENPLCVCFDEIQDLRRDLGADATPDQLKLKQRHSIVQLTAKGGEYYYKVSALIPKDYPKQCAQFQHQETNLPAILLRYLNGQSREIARQCVEPPLRLNAKEQMSFQPAPSLYRALKFCLAATADFYRELCPICDKAVLPKQPTQLELDDSKDAYVERVYCGHLFHQGCLKHYLQQPPFPKGGKLCPAKRRHPRSDAKYYMGGASNNAKQPIVNADNGGTCGIRLAHDRWVVNVKLAESRWAQKQARERELQEVVDFLK</sequence>
<dbReference type="PROSITE" id="PS50908">
    <property type="entry name" value="RWD"/>
    <property type="match status" value="1"/>
</dbReference>
<organism evidence="6">
    <name type="scientific">Zeugodacus cucurbitae</name>
    <name type="common">Melon fruit fly</name>
    <name type="synonym">Bactrocera cucurbitae</name>
    <dbReference type="NCBI Taxonomy" id="28588"/>
    <lineage>
        <taxon>Eukaryota</taxon>
        <taxon>Metazoa</taxon>
        <taxon>Ecdysozoa</taxon>
        <taxon>Arthropoda</taxon>
        <taxon>Hexapoda</taxon>
        <taxon>Insecta</taxon>
        <taxon>Pterygota</taxon>
        <taxon>Neoptera</taxon>
        <taxon>Endopterygota</taxon>
        <taxon>Diptera</taxon>
        <taxon>Brachycera</taxon>
        <taxon>Muscomorpha</taxon>
        <taxon>Tephritoidea</taxon>
        <taxon>Tephritidae</taxon>
        <taxon>Zeugodacus</taxon>
        <taxon>Zeugodacus</taxon>
    </lineage>
</organism>
<feature type="domain" description="RING-type" evidence="4">
    <location>
        <begin position="239"/>
        <end position="298"/>
    </location>
</feature>